<dbReference type="HOGENOM" id="CLU_2858827_0_0_12"/>
<keyword evidence="1" id="KW-0812">Transmembrane</keyword>
<proteinExistence type="predicted"/>
<dbReference type="Proteomes" id="UP000003481">
    <property type="component" value="Plasmid A14S_lp38"/>
</dbReference>
<accession>C0RBL0</accession>
<evidence type="ECO:0000256" key="1">
    <source>
        <dbReference type="SAM" id="Phobius"/>
    </source>
</evidence>
<keyword evidence="1" id="KW-0472">Membrane</keyword>
<keyword evidence="1" id="KW-1133">Transmembrane helix</keyword>
<dbReference type="EMBL" id="CP001464">
    <property type="protein sequence ID" value="ACN53146.1"/>
    <property type="molecule type" value="Genomic_DNA"/>
</dbReference>
<name>C0RBL0_9SPIR</name>
<keyword evidence="2" id="KW-0614">Plasmid</keyword>
<geneLocation type="plasmid" evidence="2 3">
    <name>A14S_lp38</name>
</geneLocation>
<dbReference type="AlphaFoldDB" id="C0RBL0"/>
<organism evidence="2 3">
    <name type="scientific">Borreliella spielmanii A14S</name>
    <dbReference type="NCBI Taxonomy" id="498742"/>
    <lineage>
        <taxon>Bacteria</taxon>
        <taxon>Pseudomonadati</taxon>
        <taxon>Spirochaetota</taxon>
        <taxon>Spirochaetia</taxon>
        <taxon>Spirochaetales</taxon>
        <taxon>Borreliaceae</taxon>
        <taxon>Borreliella</taxon>
    </lineage>
</organism>
<sequence length="64" mass="7683">MSFLTNLTTTYKYHILNKTYILKILIFLCQSPNKPLKDLLYLLIAMFFIKEIFYNIIIAPFQTF</sequence>
<reference evidence="2 3" key="1">
    <citation type="journal article" date="2012" name="J. Bacteriol.">
        <title>Whole-Genome Sequences of Borrelia bissettii, Borrelia valaisiana, and Borrelia spielmanii.</title>
        <authorList>
            <person name="Schutzer S.E."/>
            <person name="Fraser-Liggett C.M."/>
            <person name="Qiu W.G."/>
            <person name="Kraiczy P."/>
            <person name="Mongodin E.F."/>
            <person name="Dunn J.J."/>
            <person name="Luft B.J."/>
            <person name="Casjens S.R."/>
        </authorList>
    </citation>
    <scope>NUCLEOTIDE SEQUENCE [LARGE SCALE GENOMIC DNA]</scope>
    <source>
        <strain evidence="2 3">A14S</strain>
        <plasmid evidence="2 3">A14S_lp38</plasmid>
    </source>
</reference>
<evidence type="ECO:0000313" key="2">
    <source>
        <dbReference type="EMBL" id="ACN53146.1"/>
    </source>
</evidence>
<protein>
    <submittedName>
        <fullName evidence="2">Uncharacterized protein</fullName>
    </submittedName>
</protein>
<gene>
    <name evidence="2" type="ORF">BSPA14S_J0018</name>
</gene>
<evidence type="ECO:0000313" key="3">
    <source>
        <dbReference type="Proteomes" id="UP000003481"/>
    </source>
</evidence>
<feature type="transmembrane region" description="Helical" evidence="1">
    <location>
        <begin position="39"/>
        <end position="61"/>
    </location>
</feature>